<evidence type="ECO:0000313" key="3">
    <source>
        <dbReference type="Proteomes" id="UP000199207"/>
    </source>
</evidence>
<keyword evidence="3" id="KW-1185">Reference proteome</keyword>
<dbReference type="EMBL" id="FOLM01000005">
    <property type="protein sequence ID" value="SFC71846.1"/>
    <property type="molecule type" value="Genomic_DNA"/>
</dbReference>
<dbReference type="STRING" id="910347.SAMN05421773_105202"/>
<sequence>MSDKESPEETSGTSGAEAVPPEPPDSPDRRRHWPAVAAVTGSVVLLAGALYGGGALLAAGDGSGGRPDPLVLDDLGGGGAAQRDGAAEEALEAGTSMPAFSGLRYEAVVELPQGPESAPVHEFTGEVDEAKVAALAGAFGLADSLERKDGYWTAGGGTGRQDPMLVVTADAMGQWHLTSHPMEPEELIPDLGTTGSPETLESPRDAEARDRDLAAEEAAKAAGQDAAEPALPAGEVPTEEPGPGDDDGFGLGDAPEPEQTLPPVSGKAALAAVRPALEVLGLADAPADTSSAWGEVRTVMVQDEVAGLPVYGSYTFFEVGPEGEVTGGWGALAETAPGEEYPLVGAAEALELLNERYAAPADGPVSADAAGPAVEPAAAPEPLEVTGAELGLSLHHSRGEPLLVPAWLFRGGQEQAGSAHVAGHPAVDPEFLAGPDTGAGNGDTDGGTDSAPDGDTPVGRGGSEPGSKGSDGDGGAPAPDQGGGADAGEPEPGGEPVDPGVYVEPYRPGDTTLTYHYWTGVCQTYTVTAEETATTVTLRVTGSGQKEGEACILIAEEAVSQVTLEEPVGDRTILDGHGDPVPVR</sequence>
<feature type="region of interest" description="Disordered" evidence="1">
    <location>
        <begin position="68"/>
        <end position="89"/>
    </location>
</feature>
<dbReference type="Proteomes" id="UP000199207">
    <property type="component" value="Unassembled WGS sequence"/>
</dbReference>
<feature type="region of interest" description="Disordered" evidence="1">
    <location>
        <begin position="419"/>
        <end position="503"/>
    </location>
</feature>
<reference evidence="2 3" key="1">
    <citation type="submission" date="2016-10" db="EMBL/GenBank/DDBJ databases">
        <authorList>
            <person name="de Groot N.N."/>
        </authorList>
    </citation>
    <scope>NUCLEOTIDE SEQUENCE [LARGE SCALE GENOMIC DNA]</scope>
    <source>
        <strain evidence="2 3">CGMCC 4.5739</strain>
    </source>
</reference>
<protein>
    <recommendedName>
        <fullName evidence="4">Large membrane protein</fullName>
    </recommendedName>
</protein>
<feature type="compositionally biased region" description="Low complexity" evidence="1">
    <location>
        <begin position="220"/>
        <end position="241"/>
    </location>
</feature>
<name>A0A1I1LFV8_9ACTN</name>
<accession>A0A1I1LFV8</accession>
<feature type="compositionally biased region" description="Basic and acidic residues" evidence="1">
    <location>
        <begin position="201"/>
        <end position="219"/>
    </location>
</feature>
<proteinExistence type="predicted"/>
<organism evidence="2 3">
    <name type="scientific">Streptomyces aidingensis</name>
    <dbReference type="NCBI Taxonomy" id="910347"/>
    <lineage>
        <taxon>Bacteria</taxon>
        <taxon>Bacillati</taxon>
        <taxon>Actinomycetota</taxon>
        <taxon>Actinomycetes</taxon>
        <taxon>Kitasatosporales</taxon>
        <taxon>Streptomycetaceae</taxon>
        <taxon>Streptomyces</taxon>
    </lineage>
</organism>
<evidence type="ECO:0000313" key="2">
    <source>
        <dbReference type="EMBL" id="SFC71846.1"/>
    </source>
</evidence>
<dbReference type="AlphaFoldDB" id="A0A1I1LFV8"/>
<dbReference type="RefSeq" id="WP_093838773.1">
    <property type="nucleotide sequence ID" value="NZ_FOLM01000005.1"/>
</dbReference>
<dbReference type="OrthoDB" id="3830613at2"/>
<feature type="region of interest" description="Disordered" evidence="1">
    <location>
        <begin position="181"/>
        <end position="263"/>
    </location>
</feature>
<gene>
    <name evidence="2" type="ORF">SAMN05421773_105202</name>
</gene>
<evidence type="ECO:0000256" key="1">
    <source>
        <dbReference type="SAM" id="MobiDB-lite"/>
    </source>
</evidence>
<evidence type="ECO:0008006" key="4">
    <source>
        <dbReference type="Google" id="ProtNLM"/>
    </source>
</evidence>
<feature type="region of interest" description="Disordered" evidence="1">
    <location>
        <begin position="1"/>
        <end position="33"/>
    </location>
</feature>